<feature type="transmembrane region" description="Helical" evidence="1">
    <location>
        <begin position="282"/>
        <end position="306"/>
    </location>
</feature>
<evidence type="ECO:0000313" key="3">
    <source>
        <dbReference type="EMBL" id="QGH36802.1"/>
    </source>
</evidence>
<feature type="transmembrane region" description="Helical" evidence="1">
    <location>
        <begin position="12"/>
        <end position="35"/>
    </location>
</feature>
<dbReference type="Pfam" id="PF06580">
    <property type="entry name" value="His_kinase"/>
    <property type="match status" value="1"/>
</dbReference>
<dbReference type="AlphaFoldDB" id="A0A5Q2TRR2"/>
<dbReference type="EMBL" id="CP045915">
    <property type="protein sequence ID" value="QGH36802.1"/>
    <property type="molecule type" value="Genomic_DNA"/>
</dbReference>
<dbReference type="PANTHER" id="PTHR34220:SF7">
    <property type="entry name" value="SENSOR HISTIDINE KINASE YPDA"/>
    <property type="match status" value="1"/>
</dbReference>
<keyword evidence="1" id="KW-1133">Transmembrane helix</keyword>
<dbReference type="GO" id="GO:0016020">
    <property type="term" value="C:membrane"/>
    <property type="evidence" value="ECO:0007669"/>
    <property type="project" value="InterPro"/>
</dbReference>
<feature type="domain" description="Histidine kinase/HSP90-like ATPase" evidence="2">
    <location>
        <begin position="461"/>
        <end position="579"/>
    </location>
</feature>
<keyword evidence="1" id="KW-0812">Transmembrane</keyword>
<accession>A0A5Q2TRR2</accession>
<dbReference type="GO" id="GO:0000155">
    <property type="term" value="F:phosphorelay sensor kinase activity"/>
    <property type="evidence" value="ECO:0007669"/>
    <property type="project" value="InterPro"/>
</dbReference>
<evidence type="ECO:0000313" key="4">
    <source>
        <dbReference type="Proteomes" id="UP000339690"/>
    </source>
</evidence>
<dbReference type="InterPro" id="IPR036890">
    <property type="entry name" value="HATPase_C_sf"/>
</dbReference>
<dbReference type="InterPro" id="IPR003594">
    <property type="entry name" value="HATPase_dom"/>
</dbReference>
<dbReference type="Gene3D" id="6.10.340.10">
    <property type="match status" value="1"/>
</dbReference>
<reference evidence="3 4" key="1">
    <citation type="submission" date="2019-11" db="EMBL/GenBank/DDBJ databases">
        <title>Gracilibacillus salitolerans sp. nov., a moderate halophile isolated from a saline soil in northwest China.</title>
        <authorList>
            <person name="Gan L."/>
        </authorList>
    </citation>
    <scope>NUCLEOTIDE SEQUENCE [LARGE SCALE GENOMIC DNA]</scope>
    <source>
        <strain evidence="3 4">SCU50</strain>
    </source>
</reference>
<dbReference type="SUPFAM" id="SSF55874">
    <property type="entry name" value="ATPase domain of HSP90 chaperone/DNA topoisomerase II/histidine kinase"/>
    <property type="match status" value="1"/>
</dbReference>
<evidence type="ECO:0000256" key="1">
    <source>
        <dbReference type="SAM" id="Phobius"/>
    </source>
</evidence>
<dbReference type="Gene3D" id="3.30.565.10">
    <property type="entry name" value="Histidine kinase-like ATPase, C-terminal domain"/>
    <property type="match status" value="1"/>
</dbReference>
<dbReference type="Proteomes" id="UP000339690">
    <property type="component" value="Chromosome"/>
</dbReference>
<dbReference type="InterPro" id="IPR050640">
    <property type="entry name" value="Bact_2-comp_sensor_kinase"/>
</dbReference>
<dbReference type="PANTHER" id="PTHR34220">
    <property type="entry name" value="SENSOR HISTIDINE KINASE YPDA"/>
    <property type="match status" value="1"/>
</dbReference>
<dbReference type="KEGG" id="grc:GI584_23310"/>
<evidence type="ECO:0000259" key="2">
    <source>
        <dbReference type="SMART" id="SM00387"/>
    </source>
</evidence>
<proteinExistence type="predicted"/>
<name>A0A5Q2TRR2_9BACI</name>
<dbReference type="SMART" id="SM00387">
    <property type="entry name" value="HATPase_c"/>
    <property type="match status" value="1"/>
</dbReference>
<organism evidence="3 4">
    <name type="scientific">Gracilibacillus salitolerans</name>
    <dbReference type="NCBI Taxonomy" id="2663022"/>
    <lineage>
        <taxon>Bacteria</taxon>
        <taxon>Bacillati</taxon>
        <taxon>Bacillota</taxon>
        <taxon>Bacilli</taxon>
        <taxon>Bacillales</taxon>
        <taxon>Bacillaceae</taxon>
        <taxon>Gracilibacillus</taxon>
    </lineage>
</organism>
<sequence length="580" mass="66314">MMKQWFRSSLQNQLTVFMLLAVFIPIFLLGIFSYITAVNLSKERTTLSGLSSLEQLETSLEFMVNDLNNMSIFLIGNQNIQQYLKENQVSVQQRRDIYGFISNLTLSKPYIANILIQPINHNEDISTYPILIGDEKGQTNSDHSDKWSSTRYFSKTSIESQEVIALERPIRSTDQYELIGYLSIILDQQFIEEQLESINFEWDGSVLLMNDVSILAGNHENLNSNYLLETIYPLVNAQEERNITTHTINEEKSTVLSISLSEVEWELVGIIPFKQFSSQNRYFLFLTVLAVGVAIILVLGFVLFFVKKVIGPLSTLSSALTNSDPGEGIKPLESHSEDEVGHLITSYNKLNNRILLLMEKIKENEANKRKVDLHALQAQINPHFLYNTLASIHWMALTSKEKGISQMVSSLSSFLRFSLNKGSEYCTVEQELAHLYNYVKIQEIRYPGVFRLLVEMPSDVKQLYILKLVFQPLIENSILHGFLPKEDEGGEIKVLGEWEHSQLHVTVSDNGVGMSQEKVEKLNQQFQLDMNEKEIVGEHYGLRNVNLRLLLHYGPSARFHISSRPHEGTTANFSIPLERR</sequence>
<gene>
    <name evidence="3" type="ORF">GI584_23310</name>
</gene>
<keyword evidence="4" id="KW-1185">Reference proteome</keyword>
<dbReference type="Pfam" id="PF02518">
    <property type="entry name" value="HATPase_c"/>
    <property type="match status" value="1"/>
</dbReference>
<protein>
    <submittedName>
        <fullName evidence="3">HAMP domain-containing protein</fullName>
    </submittedName>
</protein>
<dbReference type="InterPro" id="IPR010559">
    <property type="entry name" value="Sig_transdc_His_kin_internal"/>
</dbReference>
<keyword evidence="1" id="KW-0472">Membrane</keyword>